<evidence type="ECO:0000313" key="3">
    <source>
        <dbReference type="Proteomes" id="UP000815325"/>
    </source>
</evidence>
<protein>
    <submittedName>
        <fullName evidence="2">Uncharacterized protein</fullName>
    </submittedName>
</protein>
<sequence length="267" mass="26876">MDKSCPTEDRAQKEPAPNELLQNPSGHQDGQLAAPFGTSKEATATEPSAGQSSGAGGGLGGLPRPPPLTIPAGANAQSAAVAGMSPLPSALALASPGMLNLDSLLSGGHHHSQLTASSPGLQTLFNQMAHSSRGGIPGPTIGSAGLGGLGARDQAQDAAFVTPSAPHGKRAPQLFKGVNFDKGRHIWQLLLLDSNSHQVIAEYGSELEALVAQELLTPAPGLGITCAQTLCAHLPLAHCSSAITIAHSVPGDMSVTSAQTLCAPLPS</sequence>
<comment type="caution">
    <text evidence="2">The sequence shown here is derived from an EMBL/GenBank/DDBJ whole genome shotgun (WGS) entry which is preliminary data.</text>
</comment>
<dbReference type="EMBL" id="MU069449">
    <property type="protein sequence ID" value="KAF5843067.1"/>
    <property type="molecule type" value="Genomic_DNA"/>
</dbReference>
<name>A0ABQ7H883_DUNSA</name>
<proteinExistence type="predicted"/>
<evidence type="ECO:0000256" key="1">
    <source>
        <dbReference type="SAM" id="MobiDB-lite"/>
    </source>
</evidence>
<evidence type="ECO:0000313" key="2">
    <source>
        <dbReference type="EMBL" id="KAF5843067.1"/>
    </source>
</evidence>
<feature type="compositionally biased region" description="Basic and acidic residues" evidence="1">
    <location>
        <begin position="1"/>
        <end position="13"/>
    </location>
</feature>
<reference evidence="2" key="1">
    <citation type="submission" date="2017-08" db="EMBL/GenBank/DDBJ databases">
        <authorList>
            <person name="Polle J.E."/>
            <person name="Barry K."/>
            <person name="Cushman J."/>
            <person name="Schmutz J."/>
            <person name="Tran D."/>
            <person name="Hathwaick L.T."/>
            <person name="Yim W.C."/>
            <person name="Jenkins J."/>
            <person name="Mckie-Krisberg Z.M."/>
            <person name="Prochnik S."/>
            <person name="Lindquist E."/>
            <person name="Dockter R.B."/>
            <person name="Adam C."/>
            <person name="Molina H."/>
            <person name="Bunkerborg J."/>
            <person name="Jin E."/>
            <person name="Buchheim M."/>
            <person name="Magnuson J."/>
        </authorList>
    </citation>
    <scope>NUCLEOTIDE SEQUENCE</scope>
    <source>
        <strain evidence="2">CCAP 19/18</strain>
    </source>
</reference>
<accession>A0ABQ7H883</accession>
<dbReference type="Proteomes" id="UP000815325">
    <property type="component" value="Unassembled WGS sequence"/>
</dbReference>
<feature type="region of interest" description="Disordered" evidence="1">
    <location>
        <begin position="1"/>
        <end position="71"/>
    </location>
</feature>
<organism evidence="2 3">
    <name type="scientific">Dunaliella salina</name>
    <name type="common">Green alga</name>
    <name type="synonym">Protococcus salinus</name>
    <dbReference type="NCBI Taxonomy" id="3046"/>
    <lineage>
        <taxon>Eukaryota</taxon>
        <taxon>Viridiplantae</taxon>
        <taxon>Chlorophyta</taxon>
        <taxon>core chlorophytes</taxon>
        <taxon>Chlorophyceae</taxon>
        <taxon>CS clade</taxon>
        <taxon>Chlamydomonadales</taxon>
        <taxon>Dunaliellaceae</taxon>
        <taxon>Dunaliella</taxon>
    </lineage>
</organism>
<gene>
    <name evidence="2" type="ORF">DUNSADRAFT_2680</name>
</gene>
<keyword evidence="3" id="KW-1185">Reference proteome</keyword>